<dbReference type="InterPro" id="IPR002017">
    <property type="entry name" value="Spectrin_repeat"/>
</dbReference>
<evidence type="ECO:0000256" key="2">
    <source>
        <dbReference type="ARBA" id="ARBA00004496"/>
    </source>
</evidence>
<dbReference type="SMART" id="SM00150">
    <property type="entry name" value="SPEC"/>
    <property type="match status" value="3"/>
</dbReference>
<evidence type="ECO:0000256" key="5">
    <source>
        <dbReference type="ARBA" id="ARBA00023212"/>
    </source>
</evidence>
<evidence type="ECO:0000313" key="7">
    <source>
        <dbReference type="EMBL" id="KAF7636202.1"/>
    </source>
</evidence>
<gene>
    <name evidence="7" type="ORF">Mgra_00004461</name>
</gene>
<evidence type="ECO:0000256" key="1">
    <source>
        <dbReference type="ARBA" id="ARBA00004413"/>
    </source>
</evidence>
<keyword evidence="5" id="KW-0206">Cytoskeleton</keyword>
<evidence type="ECO:0000256" key="3">
    <source>
        <dbReference type="ARBA" id="ARBA00022490"/>
    </source>
</evidence>
<keyword evidence="6" id="KW-0175">Coiled coil</keyword>
<keyword evidence="8" id="KW-1185">Reference proteome</keyword>
<dbReference type="OrthoDB" id="5863022at2759"/>
<comment type="caution">
    <text evidence="7">The sequence shown here is derived from an EMBL/GenBank/DDBJ whole genome shotgun (WGS) entry which is preliminary data.</text>
</comment>
<dbReference type="EMBL" id="JABEBT010000033">
    <property type="protein sequence ID" value="KAF7636202.1"/>
    <property type="molecule type" value="Genomic_DNA"/>
</dbReference>
<dbReference type="PANTHER" id="PTHR12268:SF14">
    <property type="entry name" value="DYSTROPHIN-1"/>
    <property type="match status" value="1"/>
</dbReference>
<dbReference type="InterPro" id="IPR050774">
    <property type="entry name" value="KCMF1/Dystrophin"/>
</dbReference>
<sequence>MQEMQDWLIEAENYLAMVPPISRLVETIEEQLDIHKIFNDSVQIKCHFMKELNNKGIRVQLSCEKKDAIPMKNRLVSLKHRTDKLTQRSNERLRTLNISLDDSRLFFIAQQELIDWINEQFKLLDEKENEKLGTGDRIRELLEEHRKLQDQINRRNGLYEETRLRGNMLSEHAPTTEKRKIELENDKLVNEWTELGKRILKRQRSLEEALIQSGHFDEILAELLEWLGNELPPIENELLTQNYFGDIDTINILMREHFELVERVETRKPNVKKVQERAQKILESKGGDPQELDQLLNRLNLLDGQWKRLGNSIAERDQRFTTALKKSVDLSEMIQECNDEGKQERLQTLIDEQQMFKSDLQQRQPELDELIKFSTKRRSQIGRKFRYYK</sequence>
<dbReference type="GO" id="GO:0005886">
    <property type="term" value="C:plasma membrane"/>
    <property type="evidence" value="ECO:0007669"/>
    <property type="project" value="TreeGrafter"/>
</dbReference>
<dbReference type="Gene3D" id="1.20.58.60">
    <property type="match status" value="2"/>
</dbReference>
<reference evidence="7" key="1">
    <citation type="journal article" date="2020" name="Ecol. Evol.">
        <title>Genome structure and content of the rice root-knot nematode (Meloidogyne graminicola).</title>
        <authorList>
            <person name="Phan N.T."/>
            <person name="Danchin E.G.J."/>
            <person name="Klopp C."/>
            <person name="Perfus-Barbeoch L."/>
            <person name="Kozlowski D.K."/>
            <person name="Koutsovoulos G.D."/>
            <person name="Lopez-Roques C."/>
            <person name="Bouchez O."/>
            <person name="Zahm M."/>
            <person name="Besnard G."/>
            <person name="Bellafiore S."/>
        </authorList>
    </citation>
    <scope>NUCLEOTIDE SEQUENCE</scope>
    <source>
        <strain evidence="7">VN-18</strain>
    </source>
</reference>
<dbReference type="AlphaFoldDB" id="A0A8S9ZS32"/>
<name>A0A8S9ZS32_9BILA</name>
<protein>
    <submittedName>
        <fullName evidence="7">GAR domain-containing protein</fullName>
    </submittedName>
</protein>
<comment type="subcellular location">
    <subcellularLocation>
        <location evidence="1">Cell membrane</location>
        <topology evidence="1">Peripheral membrane protein</topology>
        <orientation evidence="1">Cytoplasmic side</orientation>
    </subcellularLocation>
    <subcellularLocation>
        <location evidence="2">Cytoplasm</location>
    </subcellularLocation>
</comment>
<dbReference type="InterPro" id="IPR018159">
    <property type="entry name" value="Spectrin/alpha-actinin"/>
</dbReference>
<feature type="coiled-coil region" evidence="6">
    <location>
        <begin position="124"/>
        <end position="158"/>
    </location>
</feature>
<keyword evidence="4" id="KW-0106">Calcium</keyword>
<keyword evidence="3" id="KW-0963">Cytoplasm</keyword>
<evidence type="ECO:0000313" key="8">
    <source>
        <dbReference type="Proteomes" id="UP000605970"/>
    </source>
</evidence>
<evidence type="ECO:0000256" key="4">
    <source>
        <dbReference type="ARBA" id="ARBA00022837"/>
    </source>
</evidence>
<dbReference type="SUPFAM" id="SSF46966">
    <property type="entry name" value="Spectrin repeat"/>
    <property type="match status" value="2"/>
</dbReference>
<organism evidence="7 8">
    <name type="scientific">Meloidogyne graminicola</name>
    <dbReference type="NCBI Taxonomy" id="189291"/>
    <lineage>
        <taxon>Eukaryota</taxon>
        <taxon>Metazoa</taxon>
        <taxon>Ecdysozoa</taxon>
        <taxon>Nematoda</taxon>
        <taxon>Chromadorea</taxon>
        <taxon>Rhabditida</taxon>
        <taxon>Tylenchina</taxon>
        <taxon>Tylenchomorpha</taxon>
        <taxon>Tylenchoidea</taxon>
        <taxon>Meloidogynidae</taxon>
        <taxon>Meloidogyninae</taxon>
        <taxon>Meloidogyne</taxon>
    </lineage>
</organism>
<accession>A0A8S9ZS32</accession>
<dbReference type="CDD" id="cd00176">
    <property type="entry name" value="SPEC"/>
    <property type="match status" value="1"/>
</dbReference>
<dbReference type="PANTHER" id="PTHR12268">
    <property type="entry name" value="E3 UBIQUITIN-PROTEIN LIGASE KCMF1"/>
    <property type="match status" value="1"/>
</dbReference>
<dbReference type="Proteomes" id="UP000605970">
    <property type="component" value="Unassembled WGS sequence"/>
</dbReference>
<evidence type="ECO:0000256" key="6">
    <source>
        <dbReference type="SAM" id="Coils"/>
    </source>
</evidence>
<proteinExistence type="predicted"/>
<dbReference type="Pfam" id="PF00435">
    <property type="entry name" value="Spectrin"/>
    <property type="match status" value="1"/>
</dbReference>